<dbReference type="EMBL" id="CP042582">
    <property type="protein sequence ID" value="QEX21582.1"/>
    <property type="molecule type" value="Genomic_DNA"/>
</dbReference>
<dbReference type="Pfam" id="PF00403">
    <property type="entry name" value="HMA"/>
    <property type="match status" value="1"/>
</dbReference>
<dbReference type="InterPro" id="IPR018303">
    <property type="entry name" value="ATPase_P-typ_P_site"/>
</dbReference>
<dbReference type="PRINTS" id="PR00941">
    <property type="entry name" value="CDATPASE"/>
</dbReference>
<dbReference type="InterPro" id="IPR023298">
    <property type="entry name" value="ATPase_P-typ_TM_dom_sf"/>
</dbReference>
<dbReference type="FunFam" id="3.30.70.100:FF:000005">
    <property type="entry name" value="Copper-exporting P-type ATPase A"/>
    <property type="match status" value="1"/>
</dbReference>
<evidence type="ECO:0000256" key="4">
    <source>
        <dbReference type="ARBA" id="ARBA00022448"/>
    </source>
</evidence>
<dbReference type="InterPro" id="IPR036163">
    <property type="entry name" value="HMA_dom_sf"/>
</dbReference>
<dbReference type="InterPro" id="IPR001757">
    <property type="entry name" value="P_typ_ATPase"/>
</dbReference>
<dbReference type="PRINTS" id="PR00119">
    <property type="entry name" value="CATATPASE"/>
</dbReference>
<evidence type="ECO:0000259" key="15">
    <source>
        <dbReference type="PROSITE" id="PS50846"/>
    </source>
</evidence>
<sequence length="746" mass="76630">MATPRPCEGGAEGGELALEIGGMSCATCAGRVERALKTVPGVAQAEVNLASEHARVRFQPGRKPQAAALIEAVGEAGYEARLIDIAHPPAAEPPNDRAERVKLALAGLACLPFIAQMALQLAGQHAMLPAWLQLLLAAPIQFGLGARFYGAAWRALRAGTGNMDLLVSIGTSAAFGLSLYLMATAPAGAMPHLYFEASALVVTLVRLGKWLEGRAKRRTLAAIRALTALRPETARVWRDGAFIELPATAIHLGDRVQVRPGERVPVDGVVIEGASSLDQSLLTGESLPVARHEGDEVATGAINGEGVLLIETRRVGAETLLARIIRLVESAEAGKAPIERLVDRISAVFVPIVLALGLATFLGWWWGAGDMVAGIVNAVTVLVIACPCALGLATPTAVVVGSGAGARHGILIRDGEALERAHAVTTVAFDKTGTLTEGRPELVGLAAFGIDETSLLRLAAGLQASSQHPLAHAVIAAAERRRIAAAPATDLKALPGRGIAGTIEGTALLLGSPRLMRESGIAEATFEKALASVAGPGRSTAFLAQTAADGRPAALLGALAFADPVRPQARDAVAALKRAGIETVMLTGDGAAAAEAVAATLGIDRVEAGLLPADKVAALARLKGGSRVVAMVGDGINDAPALAAADIGLAMASGSDIALNAAGVTLMRGDPRLAASAIALSRRTYAKIRQNLFWAFIYNLLGIPLAALGLLSPVAAGAAMALSSVSVVANALMLGRWRPASEEQRP</sequence>
<dbReference type="SFLD" id="SFLDG00002">
    <property type="entry name" value="C1.7:_P-type_atpase_like"/>
    <property type="match status" value="1"/>
</dbReference>
<dbReference type="Gene3D" id="3.40.50.1000">
    <property type="entry name" value="HAD superfamily/HAD-like"/>
    <property type="match status" value="1"/>
</dbReference>
<proteinExistence type="inferred from homology"/>
<protein>
    <recommendedName>
        <fullName evidence="3">P-type Cu(+) transporter</fullName>
        <ecNumber evidence="3">7.2.2.8</ecNumber>
    </recommendedName>
</protein>
<feature type="transmembrane region" description="Helical" evidence="14">
    <location>
        <begin position="372"/>
        <end position="393"/>
    </location>
</feature>
<dbReference type="CDD" id="cd02094">
    <property type="entry name" value="P-type_ATPase_Cu-like"/>
    <property type="match status" value="1"/>
</dbReference>
<dbReference type="RefSeq" id="WP_318526365.1">
    <property type="nucleotide sequence ID" value="NZ_CP042582.1"/>
</dbReference>
<dbReference type="InterPro" id="IPR027256">
    <property type="entry name" value="P-typ_ATPase_IB"/>
</dbReference>
<dbReference type="FunFam" id="2.70.150.10:FF:000020">
    <property type="entry name" value="Copper-exporting P-type ATPase A"/>
    <property type="match status" value="1"/>
</dbReference>
<evidence type="ECO:0000256" key="1">
    <source>
        <dbReference type="ARBA" id="ARBA00004651"/>
    </source>
</evidence>
<keyword evidence="9 14" id="KW-0067">ATP-binding</keyword>
<dbReference type="NCBIfam" id="TIGR01525">
    <property type="entry name" value="ATPase-IB_hvy"/>
    <property type="match status" value="1"/>
</dbReference>
<dbReference type="InterPro" id="IPR044492">
    <property type="entry name" value="P_typ_ATPase_HD_dom"/>
</dbReference>
<dbReference type="CDD" id="cd00371">
    <property type="entry name" value="HMA"/>
    <property type="match status" value="1"/>
</dbReference>
<feature type="transmembrane region" description="Helical" evidence="14">
    <location>
        <begin position="692"/>
        <end position="711"/>
    </location>
</feature>
<dbReference type="SUPFAM" id="SSF56784">
    <property type="entry name" value="HAD-like"/>
    <property type="match status" value="1"/>
</dbReference>
<keyword evidence="13 14" id="KW-0472">Membrane</keyword>
<dbReference type="InterPro" id="IPR036412">
    <property type="entry name" value="HAD-like_sf"/>
</dbReference>
<organism evidence="16 17">
    <name type="scientific">Hypericibacter adhaerens</name>
    <dbReference type="NCBI Taxonomy" id="2602016"/>
    <lineage>
        <taxon>Bacteria</taxon>
        <taxon>Pseudomonadati</taxon>
        <taxon>Pseudomonadota</taxon>
        <taxon>Alphaproteobacteria</taxon>
        <taxon>Rhodospirillales</taxon>
        <taxon>Dongiaceae</taxon>
        <taxon>Hypericibacter</taxon>
    </lineage>
</organism>
<feature type="domain" description="HMA" evidence="15">
    <location>
        <begin position="14"/>
        <end position="81"/>
    </location>
</feature>
<dbReference type="Gene3D" id="3.30.70.100">
    <property type="match status" value="1"/>
</dbReference>
<dbReference type="PROSITE" id="PS01047">
    <property type="entry name" value="HMA_1"/>
    <property type="match status" value="1"/>
</dbReference>
<evidence type="ECO:0000256" key="3">
    <source>
        <dbReference type="ARBA" id="ARBA00012517"/>
    </source>
</evidence>
<feature type="transmembrane region" description="Helical" evidence="14">
    <location>
        <begin position="128"/>
        <end position="150"/>
    </location>
</feature>
<dbReference type="InterPro" id="IPR023214">
    <property type="entry name" value="HAD_sf"/>
</dbReference>
<dbReference type="NCBIfam" id="TIGR01511">
    <property type="entry name" value="ATPase-IB1_Cu"/>
    <property type="match status" value="1"/>
</dbReference>
<dbReference type="SUPFAM" id="SSF81653">
    <property type="entry name" value="Calcium ATPase, transduction domain A"/>
    <property type="match status" value="1"/>
</dbReference>
<dbReference type="Gene3D" id="2.70.150.10">
    <property type="entry name" value="Calcium-transporting ATPase, cytoplasmic transduction domain A"/>
    <property type="match status" value="1"/>
</dbReference>
<dbReference type="GO" id="GO:0060003">
    <property type="term" value="P:copper ion export"/>
    <property type="evidence" value="ECO:0007669"/>
    <property type="project" value="UniProtKB-ARBA"/>
</dbReference>
<keyword evidence="4" id="KW-0813">Transport</keyword>
<feature type="transmembrane region" description="Helical" evidence="14">
    <location>
        <begin position="345"/>
        <end position="366"/>
    </location>
</feature>
<keyword evidence="11 14" id="KW-1133">Transmembrane helix</keyword>
<dbReference type="GO" id="GO:0043682">
    <property type="term" value="F:P-type divalent copper transporter activity"/>
    <property type="evidence" value="ECO:0007669"/>
    <property type="project" value="TreeGrafter"/>
</dbReference>
<evidence type="ECO:0000256" key="6">
    <source>
        <dbReference type="ARBA" id="ARBA00022692"/>
    </source>
</evidence>
<dbReference type="PROSITE" id="PS00154">
    <property type="entry name" value="ATPASE_E1_E2"/>
    <property type="match status" value="1"/>
</dbReference>
<dbReference type="GO" id="GO:0016887">
    <property type="term" value="F:ATP hydrolysis activity"/>
    <property type="evidence" value="ECO:0007669"/>
    <property type="project" value="InterPro"/>
</dbReference>
<dbReference type="PANTHER" id="PTHR43520">
    <property type="entry name" value="ATP7, ISOFORM B"/>
    <property type="match status" value="1"/>
</dbReference>
<keyword evidence="7 14" id="KW-0479">Metal-binding</keyword>
<evidence type="ECO:0000256" key="11">
    <source>
        <dbReference type="ARBA" id="ARBA00022989"/>
    </source>
</evidence>
<dbReference type="GO" id="GO:0005524">
    <property type="term" value="F:ATP binding"/>
    <property type="evidence" value="ECO:0007669"/>
    <property type="project" value="UniProtKB-UniRule"/>
</dbReference>
<evidence type="ECO:0000256" key="2">
    <source>
        <dbReference type="ARBA" id="ARBA00006024"/>
    </source>
</evidence>
<dbReference type="GO" id="GO:0005886">
    <property type="term" value="C:plasma membrane"/>
    <property type="evidence" value="ECO:0007669"/>
    <property type="project" value="UniProtKB-SubCell"/>
</dbReference>
<dbReference type="SFLD" id="SFLDS00003">
    <property type="entry name" value="Haloacid_Dehalogenase"/>
    <property type="match status" value="1"/>
</dbReference>
<dbReference type="PROSITE" id="PS01229">
    <property type="entry name" value="COF_2"/>
    <property type="match status" value="1"/>
</dbReference>
<keyword evidence="8 14" id="KW-0547">Nucleotide-binding</keyword>
<feature type="transmembrane region" description="Helical" evidence="14">
    <location>
        <begin position="162"/>
        <end position="183"/>
    </location>
</feature>
<dbReference type="SUPFAM" id="SSF81665">
    <property type="entry name" value="Calcium ATPase, transmembrane domain M"/>
    <property type="match status" value="1"/>
</dbReference>
<dbReference type="InterPro" id="IPR017969">
    <property type="entry name" value="Heavy-metal-associated_CS"/>
</dbReference>
<dbReference type="InterPro" id="IPR023299">
    <property type="entry name" value="ATPase_P-typ_cyto_dom_N"/>
</dbReference>
<dbReference type="PROSITE" id="PS50846">
    <property type="entry name" value="HMA_2"/>
    <property type="match status" value="1"/>
</dbReference>
<dbReference type="InterPro" id="IPR006121">
    <property type="entry name" value="HMA_dom"/>
</dbReference>
<keyword evidence="10" id="KW-1278">Translocase</keyword>
<evidence type="ECO:0000256" key="8">
    <source>
        <dbReference type="ARBA" id="ARBA00022741"/>
    </source>
</evidence>
<dbReference type="Pfam" id="PF00702">
    <property type="entry name" value="Hydrolase"/>
    <property type="match status" value="1"/>
</dbReference>
<dbReference type="Pfam" id="PF00122">
    <property type="entry name" value="E1-E2_ATPase"/>
    <property type="match status" value="1"/>
</dbReference>
<evidence type="ECO:0000256" key="13">
    <source>
        <dbReference type="ARBA" id="ARBA00023136"/>
    </source>
</evidence>
<dbReference type="SFLD" id="SFLDF00027">
    <property type="entry name" value="p-type_atpase"/>
    <property type="match status" value="1"/>
</dbReference>
<feature type="transmembrane region" description="Helical" evidence="14">
    <location>
        <begin position="717"/>
        <end position="735"/>
    </location>
</feature>
<dbReference type="GO" id="GO:0140581">
    <property type="term" value="F:P-type monovalent copper transporter activity"/>
    <property type="evidence" value="ECO:0007669"/>
    <property type="project" value="UniProtKB-EC"/>
</dbReference>
<evidence type="ECO:0000313" key="16">
    <source>
        <dbReference type="EMBL" id="QEX21582.1"/>
    </source>
</evidence>
<evidence type="ECO:0000256" key="14">
    <source>
        <dbReference type="RuleBase" id="RU362081"/>
    </source>
</evidence>
<gene>
    <name evidence="16" type="ORF">FRZ61_15110</name>
</gene>
<dbReference type="InterPro" id="IPR059000">
    <property type="entry name" value="ATPase_P-type_domA"/>
</dbReference>
<dbReference type="KEGG" id="hadh:FRZ61_15110"/>
<keyword evidence="6 14" id="KW-0812">Transmembrane</keyword>
<dbReference type="SUPFAM" id="SSF55008">
    <property type="entry name" value="HMA, heavy metal-associated domain"/>
    <property type="match status" value="1"/>
</dbReference>
<evidence type="ECO:0000256" key="12">
    <source>
        <dbReference type="ARBA" id="ARBA00023065"/>
    </source>
</evidence>
<reference evidence="16 17" key="1">
    <citation type="submission" date="2019-08" db="EMBL/GenBank/DDBJ databases">
        <title>Hyperibacter terrae gen. nov., sp. nov. and Hyperibacter viscosus sp. nov., two new members in the family Rhodospirillaceae isolated from the rhizosphere of Hypericum perforatum.</title>
        <authorList>
            <person name="Noviana Z."/>
        </authorList>
    </citation>
    <scope>NUCLEOTIDE SEQUENCE [LARGE SCALE GENOMIC DNA]</scope>
    <source>
        <strain evidence="16 17">R5959</strain>
    </source>
</reference>
<dbReference type="EC" id="7.2.2.8" evidence="3"/>
<keyword evidence="17" id="KW-1185">Reference proteome</keyword>
<dbReference type="Proteomes" id="UP000325797">
    <property type="component" value="Chromosome"/>
</dbReference>
<dbReference type="Gene3D" id="3.40.1110.10">
    <property type="entry name" value="Calcium-transporting ATPase, cytoplasmic domain N"/>
    <property type="match status" value="1"/>
</dbReference>
<dbReference type="PANTHER" id="PTHR43520:SF8">
    <property type="entry name" value="P-TYPE CU(+) TRANSPORTER"/>
    <property type="match status" value="1"/>
</dbReference>
<dbReference type="GO" id="GO:0055070">
    <property type="term" value="P:copper ion homeostasis"/>
    <property type="evidence" value="ECO:0007669"/>
    <property type="project" value="TreeGrafter"/>
</dbReference>
<feature type="transmembrane region" description="Helical" evidence="14">
    <location>
        <begin position="103"/>
        <end position="122"/>
    </location>
</feature>
<dbReference type="NCBIfam" id="TIGR01494">
    <property type="entry name" value="ATPase_P-type"/>
    <property type="match status" value="2"/>
</dbReference>
<evidence type="ECO:0000256" key="10">
    <source>
        <dbReference type="ARBA" id="ARBA00022967"/>
    </source>
</evidence>
<dbReference type="InterPro" id="IPR008250">
    <property type="entry name" value="ATPase_P-typ_transduc_dom_A_sf"/>
</dbReference>
<feature type="transmembrane region" description="Helical" evidence="14">
    <location>
        <begin position="189"/>
        <end position="208"/>
    </location>
</feature>
<keyword evidence="12" id="KW-0406">Ion transport</keyword>
<dbReference type="GO" id="GO:0005507">
    <property type="term" value="F:copper ion binding"/>
    <property type="evidence" value="ECO:0007669"/>
    <property type="project" value="TreeGrafter"/>
</dbReference>
<evidence type="ECO:0000256" key="7">
    <source>
        <dbReference type="ARBA" id="ARBA00022723"/>
    </source>
</evidence>
<comment type="subcellular location">
    <subcellularLocation>
        <location evidence="1">Cell membrane</location>
        <topology evidence="1">Multi-pass membrane protein</topology>
    </subcellularLocation>
</comment>
<keyword evidence="5 14" id="KW-1003">Cell membrane</keyword>
<comment type="similarity">
    <text evidence="2 14">Belongs to the cation transport ATPase (P-type) (TC 3.A.3) family. Type IB subfamily.</text>
</comment>
<evidence type="ECO:0000256" key="5">
    <source>
        <dbReference type="ARBA" id="ARBA00022475"/>
    </source>
</evidence>
<evidence type="ECO:0000313" key="17">
    <source>
        <dbReference type="Proteomes" id="UP000325797"/>
    </source>
</evidence>
<name>A0A5J6MVA8_9PROT</name>
<accession>A0A5J6MVA8</accession>
<evidence type="ECO:0000256" key="9">
    <source>
        <dbReference type="ARBA" id="ARBA00022840"/>
    </source>
</evidence>
<dbReference type="AlphaFoldDB" id="A0A5J6MVA8"/>